<evidence type="ECO:0000256" key="7">
    <source>
        <dbReference type="ARBA" id="ARBA00022692"/>
    </source>
</evidence>
<keyword evidence="12" id="KW-0813">Transport</keyword>
<comment type="subcellular location">
    <subcellularLocation>
        <location evidence="2">Membrane</location>
        <topology evidence="2">Multi-pass membrane protein</topology>
    </subcellularLocation>
    <subcellularLocation>
        <location evidence="12">Mitochondrion inner membrane</location>
        <topology evidence="12">Multi-pass membrane protein</topology>
    </subcellularLocation>
</comment>
<sequence>MRYLTATNHKLIAMSYFSFGISAGILGASMSLYIRIHLSSPGAGTMMPDMYNFLVTAHGLVMIFFFLMPVLIGGFGNYLLPIYLQVPDMAMPRLNNMSFWLLIPSFTFFLLSMTATMAPNCGWTIYPPLSSWMASPGTGVDYLIFSLHLAGVSSIMGSINFLVTIMDSATIGMSNLFPSAMAVTSLLLVLSLPVLAGGITMLLLDRNFNTTFFDPVGGGDPILFQHLFWFFGHPEVYVLILPGMGLISNMITSITGNRLDSYMSMYFALWGIGILGFLVWAHHMFTSGMDTDTRAYFTSATLIIAIPTGIKAFTWVLAFIQGPKTMNTDTLWAMGFVFLFTLGGITGVALANSSLDLVLHDTYFVVAHFHYVLSMGAVFSAMGAFLFYAPIFFGGAYNETLGQIQFYIFFIGVNLTFFPQHFLGAAGMPRRYSDYTEGFTAYHAISSLGSYISILGMLMYFAVLLHSCTRNHISMAPLHTDETGVLTVKTAWA</sequence>
<feature type="transmembrane region" description="Helical" evidence="13">
    <location>
        <begin position="371"/>
        <end position="392"/>
    </location>
</feature>
<evidence type="ECO:0000256" key="3">
    <source>
        <dbReference type="ARBA" id="ARBA00004673"/>
    </source>
</evidence>
<feature type="transmembrane region" description="Helical" evidence="13">
    <location>
        <begin position="12"/>
        <end position="34"/>
    </location>
</feature>
<evidence type="ECO:0000313" key="15">
    <source>
        <dbReference type="EMBL" id="BCM73291.1"/>
    </source>
</evidence>
<evidence type="ECO:0000256" key="1">
    <source>
        <dbReference type="ARBA" id="ARBA00001971"/>
    </source>
</evidence>
<comment type="cofactor">
    <cofactor evidence="1">
        <name>heme</name>
        <dbReference type="ChEBI" id="CHEBI:30413"/>
    </cofactor>
</comment>
<feature type="transmembrane region" description="Helical" evidence="13">
    <location>
        <begin position="266"/>
        <end position="283"/>
    </location>
</feature>
<keyword evidence="9 12" id="KW-0186">Copper</keyword>
<dbReference type="GO" id="GO:0015990">
    <property type="term" value="P:electron transport coupled proton transport"/>
    <property type="evidence" value="ECO:0007669"/>
    <property type="project" value="TreeGrafter"/>
</dbReference>
<evidence type="ECO:0000256" key="10">
    <source>
        <dbReference type="ARBA" id="ARBA00023053"/>
    </source>
</evidence>
<comment type="pathway">
    <text evidence="3 12">Energy metabolism; oxidative phosphorylation.</text>
</comment>
<accession>A0AA86J2P2</accession>
<evidence type="ECO:0000256" key="9">
    <source>
        <dbReference type="ARBA" id="ARBA00023008"/>
    </source>
</evidence>
<feature type="transmembrane region" description="Helical" evidence="13">
    <location>
        <begin position="295"/>
        <end position="319"/>
    </location>
</feature>
<feature type="transmembrane region" description="Helical" evidence="13">
    <location>
        <begin position="404"/>
        <end position="422"/>
    </location>
</feature>
<dbReference type="InterPro" id="IPR023616">
    <property type="entry name" value="Cyt_c_oxase-like_su1_dom"/>
</dbReference>
<keyword evidence="12 15" id="KW-0496">Mitochondrion</keyword>
<evidence type="ECO:0000259" key="14">
    <source>
        <dbReference type="PROSITE" id="PS50855"/>
    </source>
</evidence>
<dbReference type="PROSITE" id="PS00077">
    <property type="entry name" value="COX1_CUB"/>
    <property type="match status" value="1"/>
</dbReference>
<feature type="transmembrane region" description="Helical" evidence="13">
    <location>
        <begin position="331"/>
        <end position="351"/>
    </location>
</feature>
<gene>
    <name evidence="15" type="primary">cox1</name>
</gene>
<reference evidence="15" key="1">
    <citation type="submission" date="2020-10" db="EMBL/GenBank/DDBJ databases">
        <title>Nuclear ribosomal and mitochondrial DNA copy number and intra-individual variation in the tunicate zooplankton salps.</title>
        <authorList>
            <person name="Goodall-Copestake W.P."/>
        </authorList>
    </citation>
    <scope>NUCLEOTIDE SEQUENCE</scope>
    <source>
        <strain evidence="15">E20_Im1</strain>
        <tissue evidence="15">Muscle</tissue>
    </source>
</reference>
<dbReference type="PANTHER" id="PTHR10422">
    <property type="entry name" value="CYTOCHROME C OXIDASE SUBUNIT 1"/>
    <property type="match status" value="1"/>
</dbReference>
<feature type="transmembrane region" description="Helical" evidence="13">
    <location>
        <begin position="236"/>
        <end position="254"/>
    </location>
</feature>
<dbReference type="GO" id="GO:0020037">
    <property type="term" value="F:heme binding"/>
    <property type="evidence" value="ECO:0007669"/>
    <property type="project" value="InterPro"/>
</dbReference>
<keyword evidence="12" id="KW-0349">Heme</keyword>
<keyword evidence="12" id="KW-0679">Respiratory chain</keyword>
<dbReference type="InterPro" id="IPR036927">
    <property type="entry name" value="Cyt_c_oxase-like_su1_sf"/>
</dbReference>
<dbReference type="GO" id="GO:0046872">
    <property type="term" value="F:metal ion binding"/>
    <property type="evidence" value="ECO:0007669"/>
    <property type="project" value="UniProtKB-KW"/>
</dbReference>
<dbReference type="GO" id="GO:0005743">
    <property type="term" value="C:mitochondrial inner membrane"/>
    <property type="evidence" value="ECO:0007669"/>
    <property type="project" value="UniProtKB-SubCell"/>
</dbReference>
<organism evidence="15">
    <name type="scientific">Ihlea magalhanica</name>
    <dbReference type="NCBI Taxonomy" id="2781116"/>
    <lineage>
        <taxon>Eukaryota</taxon>
        <taxon>Metazoa</taxon>
        <taxon>Chordata</taxon>
        <taxon>Tunicata</taxon>
        <taxon>Thaliacea</taxon>
        <taxon>Salpida</taxon>
        <taxon>Salpidae</taxon>
        <taxon>Ihlea</taxon>
    </lineage>
</organism>
<evidence type="ECO:0000256" key="5">
    <source>
        <dbReference type="ARBA" id="ARBA00012949"/>
    </source>
</evidence>
<geneLocation type="mitochondrion" evidence="15"/>
<keyword evidence="10" id="KW-0915">Sodium</keyword>
<dbReference type="PANTHER" id="PTHR10422:SF18">
    <property type="entry name" value="CYTOCHROME C OXIDASE SUBUNIT 1"/>
    <property type="match status" value="1"/>
</dbReference>
<proteinExistence type="inferred from homology"/>
<evidence type="ECO:0000256" key="8">
    <source>
        <dbReference type="ARBA" id="ARBA00022989"/>
    </source>
</evidence>
<keyword evidence="12" id="KW-0249">Electron transport</keyword>
<evidence type="ECO:0000256" key="11">
    <source>
        <dbReference type="ARBA" id="ARBA00023136"/>
    </source>
</evidence>
<feature type="transmembrane region" description="Helical" evidence="13">
    <location>
        <begin position="175"/>
        <end position="204"/>
    </location>
</feature>
<feature type="transmembrane region" description="Helical" evidence="13">
    <location>
        <begin position="142"/>
        <end position="163"/>
    </location>
</feature>
<keyword evidence="12" id="KW-0999">Mitochondrion inner membrane</keyword>
<dbReference type="InterPro" id="IPR023615">
    <property type="entry name" value="Cyt_c_Oxase_su1_BS"/>
</dbReference>
<evidence type="ECO:0000256" key="6">
    <source>
        <dbReference type="ARBA" id="ARBA00015947"/>
    </source>
</evidence>
<feature type="transmembrane region" description="Helical" evidence="13">
    <location>
        <begin position="54"/>
        <end position="80"/>
    </location>
</feature>
<evidence type="ECO:0000256" key="12">
    <source>
        <dbReference type="RuleBase" id="RU000369"/>
    </source>
</evidence>
<keyword evidence="12" id="KW-0479">Metal-binding</keyword>
<comment type="catalytic activity">
    <reaction evidence="12">
        <text>4 Fe(II)-[cytochrome c] + O2 + 8 H(+)(in) = 4 Fe(III)-[cytochrome c] + 2 H2O + 4 H(+)(out)</text>
        <dbReference type="Rhea" id="RHEA:11436"/>
        <dbReference type="Rhea" id="RHEA-COMP:10350"/>
        <dbReference type="Rhea" id="RHEA-COMP:14399"/>
        <dbReference type="ChEBI" id="CHEBI:15377"/>
        <dbReference type="ChEBI" id="CHEBI:15378"/>
        <dbReference type="ChEBI" id="CHEBI:15379"/>
        <dbReference type="ChEBI" id="CHEBI:29033"/>
        <dbReference type="ChEBI" id="CHEBI:29034"/>
        <dbReference type="EC" id="7.1.1.9"/>
    </reaction>
</comment>
<protein>
    <recommendedName>
        <fullName evidence="6 12">Cytochrome c oxidase subunit 1</fullName>
        <ecNumber evidence="5 12">7.1.1.9</ecNumber>
    </recommendedName>
</protein>
<keyword evidence="11 12" id="KW-0472">Membrane</keyword>
<feature type="transmembrane region" description="Helical" evidence="13">
    <location>
        <begin position="442"/>
        <end position="465"/>
    </location>
</feature>
<dbReference type="PRINTS" id="PR01165">
    <property type="entry name" value="CYCOXIDASEI"/>
</dbReference>
<dbReference type="PROSITE" id="PS50855">
    <property type="entry name" value="COX1"/>
    <property type="match status" value="1"/>
</dbReference>
<dbReference type="GO" id="GO:0006123">
    <property type="term" value="P:mitochondrial electron transport, cytochrome c to oxygen"/>
    <property type="evidence" value="ECO:0007669"/>
    <property type="project" value="TreeGrafter"/>
</dbReference>
<dbReference type="InterPro" id="IPR000883">
    <property type="entry name" value="Cyt_C_Oxase_1"/>
</dbReference>
<dbReference type="SUPFAM" id="SSF81442">
    <property type="entry name" value="Cytochrome c oxidase subunit I-like"/>
    <property type="match status" value="1"/>
</dbReference>
<comment type="similarity">
    <text evidence="4 12">Belongs to the heme-copper respiratory oxidase family.</text>
</comment>
<dbReference type="Gene3D" id="1.20.210.10">
    <property type="entry name" value="Cytochrome c oxidase-like, subunit I domain"/>
    <property type="match status" value="1"/>
</dbReference>
<dbReference type="Pfam" id="PF00115">
    <property type="entry name" value="COX1"/>
    <property type="match status" value="1"/>
</dbReference>
<dbReference type="EC" id="7.1.1.9" evidence="5 12"/>
<dbReference type="GO" id="GO:0004129">
    <property type="term" value="F:cytochrome-c oxidase activity"/>
    <property type="evidence" value="ECO:0007669"/>
    <property type="project" value="UniProtKB-EC"/>
</dbReference>
<evidence type="ECO:0000256" key="4">
    <source>
        <dbReference type="ARBA" id="ARBA00009578"/>
    </source>
</evidence>
<dbReference type="AlphaFoldDB" id="A0AA86J2P2"/>
<dbReference type="EMBL" id="LC590029">
    <property type="protein sequence ID" value="BCM73291.1"/>
    <property type="molecule type" value="Genomic_DNA"/>
</dbReference>
<keyword evidence="12" id="KW-0408">Iron</keyword>
<evidence type="ECO:0000256" key="2">
    <source>
        <dbReference type="ARBA" id="ARBA00004141"/>
    </source>
</evidence>
<comment type="function">
    <text evidence="12">Component of the cytochrome c oxidase, the last enzyme in the mitochondrial electron transport chain which drives oxidative phosphorylation. The respiratory chain contains 3 multisubunit complexes succinate dehydrogenase (complex II, CII), ubiquinol-cytochrome c oxidoreductase (cytochrome b-c1 complex, complex III, CIII) and cytochrome c oxidase (complex IV, CIV), that cooperate to transfer electrons derived from NADH and succinate to molecular oxygen, creating an electrochemical gradient over the inner membrane that drives transmembrane transport and the ATP synthase. Cytochrome c oxidase is the component of the respiratory chain that catalyzes the reduction of oxygen to water. Electrons originating from reduced cytochrome c in the intermembrane space (IMS) are transferred via the dinuclear copper A center (CU(A)) of subunit 2 and heme A of subunit 1 to the active site in subunit 1, a binuclear center (BNC) formed by heme A3 and copper B (CU(B)). The BNC reduces molecular oxygen to 2 water molecules using 4 electrons from cytochrome c in the IMS and 4 protons from the mitochondrial matrix.</text>
</comment>
<keyword evidence="7 12" id="KW-0812">Transmembrane</keyword>
<feature type="transmembrane region" description="Helical" evidence="13">
    <location>
        <begin position="101"/>
        <end position="126"/>
    </location>
</feature>
<evidence type="ECO:0000256" key="13">
    <source>
        <dbReference type="SAM" id="Phobius"/>
    </source>
</evidence>
<keyword evidence="8 13" id="KW-1133">Transmembrane helix</keyword>
<name>A0AA86J2P2_9UROC</name>
<feature type="domain" description="Cytochrome oxidase subunit I profile" evidence="14">
    <location>
        <begin position="1"/>
        <end position="493"/>
    </location>
</feature>